<dbReference type="GO" id="GO:0003779">
    <property type="term" value="F:actin binding"/>
    <property type="evidence" value="ECO:0007669"/>
    <property type="project" value="UniProtKB-KW"/>
</dbReference>
<dbReference type="PROSITE" id="PS50097">
    <property type="entry name" value="BTB"/>
    <property type="match status" value="1"/>
</dbReference>
<dbReference type="PANTHER" id="PTHR45632:SF17">
    <property type="entry name" value="KELCH-LIKE PROTEIN 31"/>
    <property type="match status" value="1"/>
</dbReference>
<dbReference type="Gene3D" id="3.30.710.10">
    <property type="entry name" value="Potassium Channel Kv1.1, Chain A"/>
    <property type="match status" value="1"/>
</dbReference>
<evidence type="ECO:0000256" key="4">
    <source>
        <dbReference type="ARBA" id="ARBA00043912"/>
    </source>
</evidence>
<evidence type="ECO:0000256" key="2">
    <source>
        <dbReference type="ARBA" id="ARBA00022441"/>
    </source>
</evidence>
<dbReference type="SUPFAM" id="SSF117281">
    <property type="entry name" value="Kelch motif"/>
    <property type="match status" value="1"/>
</dbReference>
<comment type="function">
    <text evidence="4">Probable substrate-specific adapter of an E3 ubiquitin-protein ligase complex which mediates the ubiquitination and subsequent proteasomal degradation of target proteins. May have a role in synapse differentiation and growth.</text>
</comment>
<dbReference type="SMART" id="SM00875">
    <property type="entry name" value="BACK"/>
    <property type="match status" value="1"/>
</dbReference>
<dbReference type="EMBL" id="GEDC01030534">
    <property type="protein sequence ID" value="JAS06764.1"/>
    <property type="molecule type" value="Transcribed_RNA"/>
</dbReference>
<evidence type="ECO:0000259" key="5">
    <source>
        <dbReference type="PROSITE" id="PS50097"/>
    </source>
</evidence>
<dbReference type="SMART" id="SM00225">
    <property type="entry name" value="BTB"/>
    <property type="match status" value="1"/>
</dbReference>
<dbReference type="InterPro" id="IPR015915">
    <property type="entry name" value="Kelch-typ_b-propeller"/>
</dbReference>
<dbReference type="InterPro" id="IPR011333">
    <property type="entry name" value="SKP1/BTB/POZ_sf"/>
</dbReference>
<dbReference type="PIRSF" id="PIRSF037037">
    <property type="entry name" value="Kelch-like_protein_gigaxonin"/>
    <property type="match status" value="1"/>
</dbReference>
<dbReference type="InterPro" id="IPR017096">
    <property type="entry name" value="BTB-kelch_protein"/>
</dbReference>
<feature type="domain" description="BTB" evidence="5">
    <location>
        <begin position="32"/>
        <end position="96"/>
    </location>
</feature>
<dbReference type="SMART" id="SM00612">
    <property type="entry name" value="Kelch"/>
    <property type="match status" value="6"/>
</dbReference>
<dbReference type="Pfam" id="PF01344">
    <property type="entry name" value="Kelch_1"/>
    <property type="match status" value="1"/>
</dbReference>
<dbReference type="Gene3D" id="2.120.10.80">
    <property type="entry name" value="Kelch-type beta propeller"/>
    <property type="match status" value="2"/>
</dbReference>
<keyword evidence="2" id="KW-0880">Kelch repeat</keyword>
<dbReference type="PRINTS" id="PR00501">
    <property type="entry name" value="KELCHREPEAT"/>
</dbReference>
<name>A0A1B6C072_9HEMI</name>
<reference evidence="6" key="1">
    <citation type="submission" date="2015-12" db="EMBL/GenBank/DDBJ databases">
        <title>De novo transcriptome assembly of four potential Pierce s Disease insect vectors from Arizona vineyards.</title>
        <authorList>
            <person name="Tassone E.E."/>
        </authorList>
    </citation>
    <scope>NUCLEOTIDE SEQUENCE</scope>
</reference>
<dbReference type="Pfam" id="PF07707">
    <property type="entry name" value="BACK"/>
    <property type="match status" value="1"/>
</dbReference>
<evidence type="ECO:0000256" key="1">
    <source>
        <dbReference type="ARBA" id="ARBA00013699"/>
    </source>
</evidence>
<accession>A0A1B6C072</accession>
<dbReference type="InterPro" id="IPR006652">
    <property type="entry name" value="Kelch_1"/>
</dbReference>
<dbReference type="PANTHER" id="PTHR45632">
    <property type="entry name" value="LD33804P"/>
    <property type="match status" value="1"/>
</dbReference>
<keyword evidence="3" id="KW-0677">Repeat</keyword>
<sequence length="659" mass="76053">MLSERSKYMFSRTLDEEITDFLSSLKQSDFLSDAVIVLGNESYPVHKTILASSTQFFEGLFRSEPSTNIFNIESIDENMFKMILDHAYMKKIKIDRNNVSALLLTADYLGIKDITRQCVKFIEEGMDLRNCFHIMRFARDHSFADLEKEAYNYIIRNFEIIAKDSPELLSTSLEEFQEIISSPDLNVRNESIVWEVILTWIDQDMLGRREHLPKLMKNIRLGLMEWNYFLDKVKDHPFVISDDSCRPIIKDTLKFIYDMDSSVKDEITTPTFALPRNPHEVMFVIGGWSGGRMDCLMETYDSRSDRWTNVRKCDPLGPWGYIGTAVLDHDIYVIGGFNGVEFTNSCRCFNAVTQIWREIGPMHEKRGYVSVVVLDGFIYAMGGNNGRYNQNTVEKYDPAMNQWSFVQSMVHPRSKAGATVLNGNIYIAGGFNGMEVLRSVEVYDPKADKWSMVCDMTSRRSGLSCIAYHGSVYVLGGFNGMFQMKSGEKLHPFRGYWNQIPDMIVARSNFGVEVIDDMVFVIGGYNGHSSMSCVECFDDKKKEWYNATNMNINRSGLSACVVTGLPNLQPYIYKNRDLLFEEKRQQMRMDLPEQWDLPEDIPLEEWVGQEEWNIQQDPWVPEEQWVPLEQLDPPQQLLPPENVVPPIYVEVDDVDMQDI</sequence>
<evidence type="ECO:0000256" key="3">
    <source>
        <dbReference type="ARBA" id="ARBA00022737"/>
    </source>
</evidence>
<dbReference type="FunFam" id="1.25.40.420:FF:000001">
    <property type="entry name" value="Kelch-like family member 12"/>
    <property type="match status" value="1"/>
</dbReference>
<dbReference type="InterPro" id="IPR011705">
    <property type="entry name" value="BACK"/>
</dbReference>
<organism evidence="6">
    <name type="scientific">Clastoptera arizonana</name>
    <name type="common">Arizona spittle bug</name>
    <dbReference type="NCBI Taxonomy" id="38151"/>
    <lineage>
        <taxon>Eukaryota</taxon>
        <taxon>Metazoa</taxon>
        <taxon>Ecdysozoa</taxon>
        <taxon>Arthropoda</taxon>
        <taxon>Hexapoda</taxon>
        <taxon>Insecta</taxon>
        <taxon>Pterygota</taxon>
        <taxon>Neoptera</taxon>
        <taxon>Paraneoptera</taxon>
        <taxon>Hemiptera</taxon>
        <taxon>Auchenorrhyncha</taxon>
        <taxon>Cercopoidea</taxon>
        <taxon>Clastopteridae</taxon>
        <taxon>Clastoptera</taxon>
    </lineage>
</organism>
<dbReference type="AlphaFoldDB" id="A0A1B6C072"/>
<dbReference type="UniPathway" id="UPA00143"/>
<dbReference type="InterPro" id="IPR000210">
    <property type="entry name" value="BTB/POZ_dom"/>
</dbReference>
<dbReference type="Pfam" id="PF00651">
    <property type="entry name" value="BTB"/>
    <property type="match status" value="1"/>
</dbReference>
<evidence type="ECO:0000313" key="6">
    <source>
        <dbReference type="EMBL" id="JAS06764.1"/>
    </source>
</evidence>
<protein>
    <recommendedName>
        <fullName evidence="1">Kelch-like protein diablo</fullName>
    </recommendedName>
</protein>
<dbReference type="Gene3D" id="1.25.40.420">
    <property type="match status" value="1"/>
</dbReference>
<dbReference type="SUPFAM" id="SSF54695">
    <property type="entry name" value="POZ domain"/>
    <property type="match status" value="1"/>
</dbReference>
<dbReference type="GO" id="GO:0016567">
    <property type="term" value="P:protein ubiquitination"/>
    <property type="evidence" value="ECO:0007669"/>
    <property type="project" value="UniProtKB-UniPathway"/>
</dbReference>
<dbReference type="CDD" id="cd18186">
    <property type="entry name" value="BTB_POZ_ZBTB_KLHL-like"/>
    <property type="match status" value="1"/>
</dbReference>
<proteinExistence type="predicted"/>
<dbReference type="Pfam" id="PF24681">
    <property type="entry name" value="Kelch_KLHDC2_KLHL20_DRC7"/>
    <property type="match status" value="1"/>
</dbReference>
<gene>
    <name evidence="6" type="ORF">g.2565</name>
</gene>